<name>A0AAD7RCN4_9TELE</name>
<dbReference type="Proteomes" id="UP001221898">
    <property type="component" value="Unassembled WGS sequence"/>
</dbReference>
<keyword evidence="3" id="KW-1185">Reference proteome</keyword>
<gene>
    <name evidence="2" type="ORF">AAFF_G00254980</name>
</gene>
<dbReference type="EMBL" id="JAINUG010000344">
    <property type="protein sequence ID" value="KAJ8377653.1"/>
    <property type="molecule type" value="Genomic_DNA"/>
</dbReference>
<comment type="caution">
    <text evidence="2">The sequence shown here is derived from an EMBL/GenBank/DDBJ whole genome shotgun (WGS) entry which is preliminary data.</text>
</comment>
<protein>
    <submittedName>
        <fullName evidence="2">Uncharacterized protein</fullName>
    </submittedName>
</protein>
<organism evidence="2 3">
    <name type="scientific">Aldrovandia affinis</name>
    <dbReference type="NCBI Taxonomy" id="143900"/>
    <lineage>
        <taxon>Eukaryota</taxon>
        <taxon>Metazoa</taxon>
        <taxon>Chordata</taxon>
        <taxon>Craniata</taxon>
        <taxon>Vertebrata</taxon>
        <taxon>Euteleostomi</taxon>
        <taxon>Actinopterygii</taxon>
        <taxon>Neopterygii</taxon>
        <taxon>Teleostei</taxon>
        <taxon>Notacanthiformes</taxon>
        <taxon>Halosauridae</taxon>
        <taxon>Aldrovandia</taxon>
    </lineage>
</organism>
<evidence type="ECO:0000313" key="3">
    <source>
        <dbReference type="Proteomes" id="UP001221898"/>
    </source>
</evidence>
<accession>A0AAD7RCN4</accession>
<feature type="region of interest" description="Disordered" evidence="1">
    <location>
        <begin position="38"/>
        <end position="57"/>
    </location>
</feature>
<dbReference type="AlphaFoldDB" id="A0AAD7RCN4"/>
<reference evidence="2" key="1">
    <citation type="journal article" date="2023" name="Science">
        <title>Genome structures resolve the early diversification of teleost fishes.</title>
        <authorList>
            <person name="Parey E."/>
            <person name="Louis A."/>
            <person name="Montfort J."/>
            <person name="Bouchez O."/>
            <person name="Roques C."/>
            <person name="Iampietro C."/>
            <person name="Lluch J."/>
            <person name="Castinel A."/>
            <person name="Donnadieu C."/>
            <person name="Desvignes T."/>
            <person name="Floi Bucao C."/>
            <person name="Jouanno E."/>
            <person name="Wen M."/>
            <person name="Mejri S."/>
            <person name="Dirks R."/>
            <person name="Jansen H."/>
            <person name="Henkel C."/>
            <person name="Chen W.J."/>
            <person name="Zahm M."/>
            <person name="Cabau C."/>
            <person name="Klopp C."/>
            <person name="Thompson A.W."/>
            <person name="Robinson-Rechavi M."/>
            <person name="Braasch I."/>
            <person name="Lecointre G."/>
            <person name="Bobe J."/>
            <person name="Postlethwait J.H."/>
            <person name="Berthelot C."/>
            <person name="Roest Crollius H."/>
            <person name="Guiguen Y."/>
        </authorList>
    </citation>
    <scope>NUCLEOTIDE SEQUENCE</scope>
    <source>
        <strain evidence="2">NC1722</strain>
    </source>
</reference>
<evidence type="ECO:0000256" key="1">
    <source>
        <dbReference type="SAM" id="MobiDB-lite"/>
    </source>
</evidence>
<sequence length="111" mass="12097">MARQRISTRVVKASVAYSAQRPGTLWNETLQLRRAAEPVTEAGRPAGRVTPRESTDAGVGFEGYSPCQDKGTATDLLPEWGPLGVCFCFSWGHTLWDTTNHSTALLLSCTQ</sequence>
<proteinExistence type="predicted"/>
<evidence type="ECO:0000313" key="2">
    <source>
        <dbReference type="EMBL" id="KAJ8377653.1"/>
    </source>
</evidence>